<evidence type="ECO:0000256" key="4">
    <source>
        <dbReference type="PROSITE-ProRule" id="PRU00134"/>
    </source>
</evidence>
<evidence type="ECO:0000313" key="6">
    <source>
        <dbReference type="EMBL" id="KAF5331429.1"/>
    </source>
</evidence>
<evidence type="ECO:0000313" key="7">
    <source>
        <dbReference type="Proteomes" id="UP000541558"/>
    </source>
</evidence>
<dbReference type="PROSITE" id="PS50865">
    <property type="entry name" value="ZF_MYND_2"/>
    <property type="match status" value="1"/>
</dbReference>
<proteinExistence type="predicted"/>
<dbReference type="SUPFAM" id="SSF144232">
    <property type="entry name" value="HIT/MYND zinc finger-like"/>
    <property type="match status" value="1"/>
</dbReference>
<evidence type="ECO:0000259" key="5">
    <source>
        <dbReference type="PROSITE" id="PS50865"/>
    </source>
</evidence>
<evidence type="ECO:0000256" key="3">
    <source>
        <dbReference type="ARBA" id="ARBA00022833"/>
    </source>
</evidence>
<dbReference type="OrthoDB" id="3065114at2759"/>
<name>A0A8H5BXL8_9AGAR</name>
<accession>A0A8H5BXL8</accession>
<dbReference type="Pfam" id="PF01753">
    <property type="entry name" value="zf-MYND"/>
    <property type="match status" value="1"/>
</dbReference>
<reference evidence="6 7" key="1">
    <citation type="journal article" date="2020" name="ISME J.">
        <title>Uncovering the hidden diversity of litter-decomposition mechanisms in mushroom-forming fungi.</title>
        <authorList>
            <person name="Floudas D."/>
            <person name="Bentzer J."/>
            <person name="Ahren D."/>
            <person name="Johansson T."/>
            <person name="Persson P."/>
            <person name="Tunlid A."/>
        </authorList>
    </citation>
    <scope>NUCLEOTIDE SEQUENCE [LARGE SCALE GENOMIC DNA]</scope>
    <source>
        <strain evidence="6 7">CBS 175.51</strain>
    </source>
</reference>
<dbReference type="Proteomes" id="UP000541558">
    <property type="component" value="Unassembled WGS sequence"/>
</dbReference>
<dbReference type="EMBL" id="JAACJK010000114">
    <property type="protein sequence ID" value="KAF5331429.1"/>
    <property type="molecule type" value="Genomic_DNA"/>
</dbReference>
<keyword evidence="7" id="KW-1185">Reference proteome</keyword>
<dbReference type="AlphaFoldDB" id="A0A8H5BXL8"/>
<evidence type="ECO:0000256" key="2">
    <source>
        <dbReference type="ARBA" id="ARBA00022771"/>
    </source>
</evidence>
<evidence type="ECO:0000256" key="1">
    <source>
        <dbReference type="ARBA" id="ARBA00022723"/>
    </source>
</evidence>
<comment type="caution">
    <text evidence="6">The sequence shown here is derived from an EMBL/GenBank/DDBJ whole genome shotgun (WGS) entry which is preliminary data.</text>
</comment>
<dbReference type="Gene3D" id="6.10.140.2220">
    <property type="match status" value="1"/>
</dbReference>
<keyword evidence="1" id="KW-0479">Metal-binding</keyword>
<dbReference type="GO" id="GO:0008270">
    <property type="term" value="F:zinc ion binding"/>
    <property type="evidence" value="ECO:0007669"/>
    <property type="project" value="UniProtKB-KW"/>
</dbReference>
<keyword evidence="3" id="KW-0862">Zinc</keyword>
<keyword evidence="2 4" id="KW-0863">Zinc-finger</keyword>
<gene>
    <name evidence="6" type="ORF">D9611_011883</name>
</gene>
<organism evidence="6 7">
    <name type="scientific">Ephemerocybe angulata</name>
    <dbReference type="NCBI Taxonomy" id="980116"/>
    <lineage>
        <taxon>Eukaryota</taxon>
        <taxon>Fungi</taxon>
        <taxon>Dikarya</taxon>
        <taxon>Basidiomycota</taxon>
        <taxon>Agaricomycotina</taxon>
        <taxon>Agaricomycetes</taxon>
        <taxon>Agaricomycetidae</taxon>
        <taxon>Agaricales</taxon>
        <taxon>Agaricineae</taxon>
        <taxon>Psathyrellaceae</taxon>
        <taxon>Ephemerocybe</taxon>
    </lineage>
</organism>
<feature type="domain" description="MYND-type" evidence="5">
    <location>
        <begin position="418"/>
        <end position="469"/>
    </location>
</feature>
<sequence length="654" mass="72966">MPGLEHTGYIDELAAYLETEQDLELLDDILRPLHPSLIPDGALPFGTRKFQERPEVKRANAAMDALYQAAPLFKTLLHASTPSEALTAYSNKCLEVWIEAWSGVTKWITYMLMDASKLESHTSLVAQCTDLLTAVTVSLGGRGEVLKEELRQMPCTIDLLFILLGQIDTKTKRYIHIQELEYAGCPLVGILHLLMANSAGGLAITTRLLSVTRTTRQALITALVDRPQQFVSGFEGEKTLGIGESIGFLTNAVMRLTPQLAIWRELQRQGFLAKYSTAFLTLAEKALAKRVTDTRFWNALTQSTAFLFLTVAVAASDPPAVFAQAFDAGLFRCMLHCLPHTPEAMPASEFSLPPRHVIPYLRDRQVYDAISKRGDLELFYARQRLDEQVESRCKQYQDMIRIAEAVLRERRDILVPLCFNLNHATSFSPGSQSDDVTPDLKTCSKCHTAMYCSKACQEEDWAALHHRECRVAAARYHHHRGVKATLRSVQVKMDYISYVEHAMNAYSRDANQAFAMLAVKQHVGLPPEQGIPALVFDLASISPGPVHGSPNDTVLHLDTTSLDKEWGERIERCIADTAEDIECRGVPAASVAFVESTFMLDQLDRLCVFTKMRMDVEAKEGRRWKAVASVFRVGKKPVLMGPGDTSPFADLFDT</sequence>
<protein>
    <recommendedName>
        <fullName evidence="5">MYND-type domain-containing protein</fullName>
    </recommendedName>
</protein>
<dbReference type="InterPro" id="IPR002893">
    <property type="entry name" value="Znf_MYND"/>
</dbReference>